<dbReference type="InterPro" id="IPR006665">
    <property type="entry name" value="OmpA-like"/>
</dbReference>
<comment type="caution">
    <text evidence="8">The sequence shown here is derived from an EMBL/GenBank/DDBJ whole genome shotgun (WGS) entry which is preliminary data.</text>
</comment>
<keyword evidence="3" id="KW-0998">Cell outer membrane</keyword>
<keyword evidence="6" id="KW-0732">Signal</keyword>
<feature type="domain" description="OmpA-like" evidence="7">
    <location>
        <begin position="76"/>
        <end position="192"/>
    </location>
</feature>
<evidence type="ECO:0000256" key="1">
    <source>
        <dbReference type="ARBA" id="ARBA00004442"/>
    </source>
</evidence>
<evidence type="ECO:0000259" key="7">
    <source>
        <dbReference type="PROSITE" id="PS51123"/>
    </source>
</evidence>
<organism evidence="8 9">
    <name type="scientific">Candidatus Avelusimicrobium gallicola</name>
    <dbReference type="NCBI Taxonomy" id="2562704"/>
    <lineage>
        <taxon>Bacteria</taxon>
        <taxon>Pseudomonadati</taxon>
        <taxon>Elusimicrobiota</taxon>
        <taxon>Elusimicrobia</taxon>
        <taxon>Elusimicrobiales</taxon>
        <taxon>Elusimicrobiaceae</taxon>
        <taxon>Candidatus Avelusimicrobium</taxon>
    </lineage>
</organism>
<dbReference type="PROSITE" id="PS51257">
    <property type="entry name" value="PROKAR_LIPOPROTEIN"/>
    <property type="match status" value="1"/>
</dbReference>
<sequence length="192" mass="20819">MKKVAVVLMGALFLGACHCTNTCTKCNTTAAKPAAKETVKQEPVKKEAAKPAEKPAPKAVEEKDFAEVASVKTQTAGRTVLSYKEPINFNYNSDVIAESSLDQIKKTADALKKYPNAKVRVAGYTDSYGDANYNIDLSQRRAKAVAMELVRDGVPAKNVTFIGYGEANPVATNKTAAGRYQNRRVELEITNN</sequence>
<dbReference type="GO" id="GO:0009279">
    <property type="term" value="C:cell outer membrane"/>
    <property type="evidence" value="ECO:0007669"/>
    <property type="project" value="UniProtKB-SubCell"/>
</dbReference>
<feature type="region of interest" description="Disordered" evidence="5">
    <location>
        <begin position="34"/>
        <end position="60"/>
    </location>
</feature>
<evidence type="ECO:0000256" key="4">
    <source>
        <dbReference type="PROSITE-ProRule" id="PRU00473"/>
    </source>
</evidence>
<dbReference type="InterPro" id="IPR050330">
    <property type="entry name" value="Bact_OuterMem_StrucFunc"/>
</dbReference>
<dbReference type="EMBL" id="SUVG01000007">
    <property type="protein sequence ID" value="MBE6421657.1"/>
    <property type="molecule type" value="Genomic_DNA"/>
</dbReference>
<evidence type="ECO:0000313" key="9">
    <source>
        <dbReference type="Proteomes" id="UP000725649"/>
    </source>
</evidence>
<dbReference type="CDD" id="cd07185">
    <property type="entry name" value="OmpA_C-like"/>
    <property type="match status" value="1"/>
</dbReference>
<dbReference type="Proteomes" id="UP000725649">
    <property type="component" value="Unassembled WGS sequence"/>
</dbReference>
<comment type="subcellular location">
    <subcellularLocation>
        <location evidence="1">Cell outer membrane</location>
    </subcellularLocation>
</comment>
<dbReference type="Pfam" id="PF00691">
    <property type="entry name" value="OmpA"/>
    <property type="match status" value="1"/>
</dbReference>
<feature type="chain" id="PRO_5036966857" description="OmpA-like domain-containing protein" evidence="6">
    <location>
        <begin position="20"/>
        <end position="192"/>
    </location>
</feature>
<accession>A0A928DPN6</accession>
<dbReference type="AlphaFoldDB" id="A0A928DPN6"/>
<dbReference type="PANTHER" id="PTHR30329">
    <property type="entry name" value="STATOR ELEMENT OF FLAGELLAR MOTOR COMPLEX"/>
    <property type="match status" value="1"/>
</dbReference>
<dbReference type="SUPFAM" id="SSF103088">
    <property type="entry name" value="OmpA-like"/>
    <property type="match status" value="1"/>
</dbReference>
<evidence type="ECO:0000256" key="3">
    <source>
        <dbReference type="ARBA" id="ARBA00023237"/>
    </source>
</evidence>
<name>A0A928DPN6_9BACT</name>
<feature type="signal peptide" evidence="6">
    <location>
        <begin position="1"/>
        <end position="19"/>
    </location>
</feature>
<proteinExistence type="predicted"/>
<dbReference type="PROSITE" id="PS51123">
    <property type="entry name" value="OMPA_2"/>
    <property type="match status" value="1"/>
</dbReference>
<keyword evidence="2 4" id="KW-0472">Membrane</keyword>
<dbReference type="PRINTS" id="PR01021">
    <property type="entry name" value="OMPADOMAIN"/>
</dbReference>
<evidence type="ECO:0000313" key="8">
    <source>
        <dbReference type="EMBL" id="MBE6421657.1"/>
    </source>
</evidence>
<reference evidence="8" key="1">
    <citation type="submission" date="2019-04" db="EMBL/GenBank/DDBJ databases">
        <title>Evolution of Biomass-Degrading Anaerobic Consortia Revealed by Metagenomics.</title>
        <authorList>
            <person name="Peng X."/>
        </authorList>
    </citation>
    <scope>NUCLEOTIDE SEQUENCE</scope>
    <source>
        <strain evidence="8">SIG66</strain>
    </source>
</reference>
<dbReference type="InterPro" id="IPR006664">
    <property type="entry name" value="OMP_bac"/>
</dbReference>
<evidence type="ECO:0000256" key="5">
    <source>
        <dbReference type="SAM" id="MobiDB-lite"/>
    </source>
</evidence>
<protein>
    <recommendedName>
        <fullName evidence="7">OmpA-like domain-containing protein</fullName>
    </recommendedName>
</protein>
<dbReference type="PANTHER" id="PTHR30329:SF21">
    <property type="entry name" value="LIPOPROTEIN YIAD-RELATED"/>
    <property type="match status" value="1"/>
</dbReference>
<gene>
    <name evidence="8" type="ORF">E7027_06000</name>
</gene>
<dbReference type="InterPro" id="IPR036737">
    <property type="entry name" value="OmpA-like_sf"/>
</dbReference>
<evidence type="ECO:0000256" key="6">
    <source>
        <dbReference type="SAM" id="SignalP"/>
    </source>
</evidence>
<evidence type="ECO:0000256" key="2">
    <source>
        <dbReference type="ARBA" id="ARBA00023136"/>
    </source>
</evidence>
<dbReference type="Gene3D" id="3.30.1330.60">
    <property type="entry name" value="OmpA-like domain"/>
    <property type="match status" value="1"/>
</dbReference>